<protein>
    <submittedName>
        <fullName evidence="2">Uncharacterized protein</fullName>
    </submittedName>
</protein>
<evidence type="ECO:0000313" key="3">
    <source>
        <dbReference type="Proteomes" id="UP000002282"/>
    </source>
</evidence>
<feature type="region of interest" description="Disordered" evidence="1">
    <location>
        <begin position="191"/>
        <end position="216"/>
    </location>
</feature>
<reference evidence="2 3" key="1">
    <citation type="journal article" date="2007" name="Nature">
        <title>Evolution of genes and genomes on the Drosophila phylogeny.</title>
        <authorList>
            <consortium name="Drosophila 12 Genomes Consortium"/>
            <person name="Clark A.G."/>
            <person name="Eisen M.B."/>
            <person name="Smith D.R."/>
            <person name="Bergman C.M."/>
            <person name="Oliver B."/>
            <person name="Markow T.A."/>
            <person name="Kaufman T.C."/>
            <person name="Kellis M."/>
            <person name="Gelbart W."/>
            <person name="Iyer V.N."/>
            <person name="Pollard D.A."/>
            <person name="Sackton T.B."/>
            <person name="Larracuente A.M."/>
            <person name="Singh N.D."/>
            <person name="Abad J.P."/>
            <person name="Abt D.N."/>
            <person name="Adryan B."/>
            <person name="Aguade M."/>
            <person name="Akashi H."/>
            <person name="Anderson W.W."/>
            <person name="Aquadro C.F."/>
            <person name="Ardell D.H."/>
            <person name="Arguello R."/>
            <person name="Artieri C.G."/>
            <person name="Barbash D.A."/>
            <person name="Barker D."/>
            <person name="Barsanti P."/>
            <person name="Batterham P."/>
            <person name="Batzoglou S."/>
            <person name="Begun D."/>
            <person name="Bhutkar A."/>
            <person name="Blanco E."/>
            <person name="Bosak S.A."/>
            <person name="Bradley R.K."/>
            <person name="Brand A.D."/>
            <person name="Brent M.R."/>
            <person name="Brooks A.N."/>
            <person name="Brown R.H."/>
            <person name="Butlin R.K."/>
            <person name="Caggese C."/>
            <person name="Calvi B.R."/>
            <person name="Bernardo de Carvalho A."/>
            <person name="Caspi A."/>
            <person name="Castrezana S."/>
            <person name="Celniker S.E."/>
            <person name="Chang J.L."/>
            <person name="Chapple C."/>
            <person name="Chatterji S."/>
            <person name="Chinwalla A."/>
            <person name="Civetta A."/>
            <person name="Clifton S.W."/>
            <person name="Comeron J.M."/>
            <person name="Costello J.C."/>
            <person name="Coyne J.A."/>
            <person name="Daub J."/>
            <person name="David R.G."/>
            <person name="Delcher A.L."/>
            <person name="Delehaunty K."/>
            <person name="Do C.B."/>
            <person name="Ebling H."/>
            <person name="Edwards K."/>
            <person name="Eickbush T."/>
            <person name="Evans J.D."/>
            <person name="Filipski A."/>
            <person name="Findeiss S."/>
            <person name="Freyhult E."/>
            <person name="Fulton L."/>
            <person name="Fulton R."/>
            <person name="Garcia A.C."/>
            <person name="Gardiner A."/>
            <person name="Garfield D.A."/>
            <person name="Garvin B.E."/>
            <person name="Gibson G."/>
            <person name="Gilbert D."/>
            <person name="Gnerre S."/>
            <person name="Godfrey J."/>
            <person name="Good R."/>
            <person name="Gotea V."/>
            <person name="Gravely B."/>
            <person name="Greenberg A.J."/>
            <person name="Griffiths-Jones S."/>
            <person name="Gross S."/>
            <person name="Guigo R."/>
            <person name="Gustafson E.A."/>
            <person name="Haerty W."/>
            <person name="Hahn M.W."/>
            <person name="Halligan D.L."/>
            <person name="Halpern A.L."/>
            <person name="Halter G.M."/>
            <person name="Han M.V."/>
            <person name="Heger A."/>
            <person name="Hillier L."/>
            <person name="Hinrichs A.S."/>
            <person name="Holmes I."/>
            <person name="Hoskins R.A."/>
            <person name="Hubisz M.J."/>
            <person name="Hultmark D."/>
            <person name="Huntley M.A."/>
            <person name="Jaffe D.B."/>
            <person name="Jagadeeshan S."/>
            <person name="Jeck W.R."/>
            <person name="Johnson J."/>
            <person name="Jones C.D."/>
            <person name="Jordan W.C."/>
            <person name="Karpen G.H."/>
            <person name="Kataoka E."/>
            <person name="Keightley P.D."/>
            <person name="Kheradpour P."/>
            <person name="Kirkness E.F."/>
            <person name="Koerich L.B."/>
            <person name="Kristiansen K."/>
            <person name="Kudrna D."/>
            <person name="Kulathinal R.J."/>
            <person name="Kumar S."/>
            <person name="Kwok R."/>
            <person name="Lander E."/>
            <person name="Langley C.H."/>
            <person name="Lapoint R."/>
            <person name="Lazzaro B.P."/>
            <person name="Lee S.J."/>
            <person name="Levesque L."/>
            <person name="Li R."/>
            <person name="Lin C.F."/>
            <person name="Lin M.F."/>
            <person name="Lindblad-Toh K."/>
            <person name="Llopart A."/>
            <person name="Long M."/>
            <person name="Low L."/>
            <person name="Lozovsky E."/>
            <person name="Lu J."/>
            <person name="Luo M."/>
            <person name="Machado C.A."/>
            <person name="Makalowski W."/>
            <person name="Marzo M."/>
            <person name="Matsuda M."/>
            <person name="Matzkin L."/>
            <person name="McAllister B."/>
            <person name="McBride C.S."/>
            <person name="McKernan B."/>
            <person name="McKernan K."/>
            <person name="Mendez-Lago M."/>
            <person name="Minx P."/>
            <person name="Mollenhauer M.U."/>
            <person name="Montooth K."/>
            <person name="Mount S.M."/>
            <person name="Mu X."/>
            <person name="Myers E."/>
            <person name="Negre B."/>
            <person name="Newfeld S."/>
            <person name="Nielsen R."/>
            <person name="Noor M.A."/>
            <person name="O'Grady P."/>
            <person name="Pachter L."/>
            <person name="Papaceit M."/>
            <person name="Parisi M.J."/>
            <person name="Parisi M."/>
            <person name="Parts L."/>
            <person name="Pedersen J.S."/>
            <person name="Pesole G."/>
            <person name="Phillippy A.M."/>
            <person name="Ponting C.P."/>
            <person name="Pop M."/>
            <person name="Porcelli D."/>
            <person name="Powell J.R."/>
            <person name="Prohaska S."/>
            <person name="Pruitt K."/>
            <person name="Puig M."/>
            <person name="Quesneville H."/>
            <person name="Ram K.R."/>
            <person name="Rand D."/>
            <person name="Rasmussen M.D."/>
            <person name="Reed L.K."/>
            <person name="Reenan R."/>
            <person name="Reily A."/>
            <person name="Remington K.A."/>
            <person name="Rieger T.T."/>
            <person name="Ritchie M.G."/>
            <person name="Robin C."/>
            <person name="Rogers Y.H."/>
            <person name="Rohde C."/>
            <person name="Rozas J."/>
            <person name="Rubenfield M.J."/>
            <person name="Ruiz A."/>
            <person name="Russo S."/>
            <person name="Salzberg S.L."/>
            <person name="Sanchez-Gracia A."/>
            <person name="Saranga D.J."/>
            <person name="Sato H."/>
            <person name="Schaeffer S.W."/>
            <person name="Schatz M.C."/>
            <person name="Schlenke T."/>
            <person name="Schwartz R."/>
            <person name="Segarra C."/>
            <person name="Singh R.S."/>
            <person name="Sirot L."/>
            <person name="Sirota M."/>
            <person name="Sisneros N.B."/>
            <person name="Smith C.D."/>
            <person name="Smith T.F."/>
            <person name="Spieth J."/>
            <person name="Stage D.E."/>
            <person name="Stark A."/>
            <person name="Stephan W."/>
            <person name="Strausberg R.L."/>
            <person name="Strempel S."/>
            <person name="Sturgill D."/>
            <person name="Sutton G."/>
            <person name="Sutton G.G."/>
            <person name="Tao W."/>
            <person name="Teichmann S."/>
            <person name="Tobari Y.N."/>
            <person name="Tomimura Y."/>
            <person name="Tsolas J.M."/>
            <person name="Valente V.L."/>
            <person name="Venter E."/>
            <person name="Venter J.C."/>
            <person name="Vicario S."/>
            <person name="Vieira F.G."/>
            <person name="Vilella A.J."/>
            <person name="Villasante A."/>
            <person name="Walenz B."/>
            <person name="Wang J."/>
            <person name="Wasserman M."/>
            <person name="Watts T."/>
            <person name="Wilson D."/>
            <person name="Wilson R.K."/>
            <person name="Wing R.A."/>
            <person name="Wolfner M.F."/>
            <person name="Wong A."/>
            <person name="Wong G.K."/>
            <person name="Wu C.I."/>
            <person name="Wu G."/>
            <person name="Yamamoto D."/>
            <person name="Yang H.P."/>
            <person name="Yang S.P."/>
            <person name="Yorke J.A."/>
            <person name="Yoshida K."/>
            <person name="Zdobnov E."/>
            <person name="Zhang P."/>
            <person name="Zhang Y."/>
            <person name="Zimin A.V."/>
            <person name="Baldwin J."/>
            <person name="Abdouelleil A."/>
            <person name="Abdulkadir J."/>
            <person name="Abebe A."/>
            <person name="Abera B."/>
            <person name="Abreu J."/>
            <person name="Acer S.C."/>
            <person name="Aftuck L."/>
            <person name="Alexander A."/>
            <person name="An P."/>
            <person name="Anderson E."/>
            <person name="Anderson S."/>
            <person name="Arachi H."/>
            <person name="Azer M."/>
            <person name="Bachantsang P."/>
            <person name="Barry A."/>
            <person name="Bayul T."/>
            <person name="Berlin A."/>
            <person name="Bessette D."/>
            <person name="Bloom T."/>
            <person name="Blye J."/>
            <person name="Boguslavskiy L."/>
            <person name="Bonnet C."/>
            <person name="Boukhgalter B."/>
            <person name="Bourzgui I."/>
            <person name="Brown A."/>
            <person name="Cahill P."/>
            <person name="Channer S."/>
            <person name="Cheshatsang Y."/>
            <person name="Chuda L."/>
            <person name="Citroen M."/>
            <person name="Collymore A."/>
            <person name="Cooke P."/>
            <person name="Costello M."/>
            <person name="D'Aco K."/>
            <person name="Daza R."/>
            <person name="De Haan G."/>
            <person name="DeGray S."/>
            <person name="DeMaso C."/>
            <person name="Dhargay N."/>
            <person name="Dooley K."/>
            <person name="Dooley E."/>
            <person name="Doricent M."/>
            <person name="Dorje P."/>
            <person name="Dorjee K."/>
            <person name="Dupes A."/>
            <person name="Elong R."/>
            <person name="Falk J."/>
            <person name="Farina A."/>
            <person name="Faro S."/>
            <person name="Ferguson D."/>
            <person name="Fisher S."/>
            <person name="Foley C.D."/>
            <person name="Franke A."/>
            <person name="Friedrich D."/>
            <person name="Gadbois L."/>
            <person name="Gearin G."/>
            <person name="Gearin C.R."/>
            <person name="Giannoukos G."/>
            <person name="Goode T."/>
            <person name="Graham J."/>
            <person name="Grandbois E."/>
            <person name="Grewal S."/>
            <person name="Gyaltsen K."/>
            <person name="Hafez N."/>
            <person name="Hagos B."/>
            <person name="Hall J."/>
            <person name="Henson C."/>
            <person name="Hollinger A."/>
            <person name="Honan T."/>
            <person name="Huard M.D."/>
            <person name="Hughes L."/>
            <person name="Hurhula B."/>
            <person name="Husby M.E."/>
            <person name="Kamat A."/>
            <person name="Kanga B."/>
            <person name="Kashin S."/>
            <person name="Khazanovich D."/>
            <person name="Kisner P."/>
            <person name="Lance K."/>
            <person name="Lara M."/>
            <person name="Lee W."/>
            <person name="Lennon N."/>
            <person name="Letendre F."/>
            <person name="LeVine R."/>
            <person name="Lipovsky A."/>
            <person name="Liu X."/>
            <person name="Liu J."/>
            <person name="Liu S."/>
            <person name="Lokyitsang T."/>
            <person name="Lokyitsang Y."/>
            <person name="Lubonja R."/>
            <person name="Lui A."/>
            <person name="MacDonald P."/>
            <person name="Magnisalis V."/>
            <person name="Maru K."/>
            <person name="Matthews C."/>
            <person name="McCusker W."/>
            <person name="McDonough S."/>
            <person name="Mehta T."/>
            <person name="Meldrim J."/>
            <person name="Meneus L."/>
            <person name="Mihai O."/>
            <person name="Mihalev A."/>
            <person name="Mihova T."/>
            <person name="Mittelman R."/>
            <person name="Mlenga V."/>
            <person name="Montmayeur A."/>
            <person name="Mulrain L."/>
            <person name="Navidi A."/>
            <person name="Naylor J."/>
            <person name="Negash T."/>
            <person name="Nguyen T."/>
            <person name="Nguyen N."/>
            <person name="Nicol R."/>
            <person name="Norbu C."/>
            <person name="Norbu N."/>
            <person name="Novod N."/>
            <person name="O'Neill B."/>
            <person name="Osman S."/>
            <person name="Markiewicz E."/>
            <person name="Oyono O.L."/>
            <person name="Patti C."/>
            <person name="Phunkhang P."/>
            <person name="Pierre F."/>
            <person name="Priest M."/>
            <person name="Raghuraman S."/>
            <person name="Rege F."/>
            <person name="Reyes R."/>
            <person name="Rise C."/>
            <person name="Rogov P."/>
            <person name="Ross K."/>
            <person name="Ryan E."/>
            <person name="Settipalli S."/>
            <person name="Shea T."/>
            <person name="Sherpa N."/>
            <person name="Shi L."/>
            <person name="Shih D."/>
            <person name="Sparrow T."/>
            <person name="Spaulding J."/>
            <person name="Stalker J."/>
            <person name="Stange-Thomann N."/>
            <person name="Stavropoulos S."/>
            <person name="Stone C."/>
            <person name="Strader C."/>
            <person name="Tesfaye S."/>
            <person name="Thomson T."/>
            <person name="Thoulutsang Y."/>
            <person name="Thoulutsang D."/>
            <person name="Topham K."/>
            <person name="Topping I."/>
            <person name="Tsamla T."/>
            <person name="Vassiliev H."/>
            <person name="Vo A."/>
            <person name="Wangchuk T."/>
            <person name="Wangdi T."/>
            <person name="Weiand M."/>
            <person name="Wilkinson J."/>
            <person name="Wilson A."/>
            <person name="Yadav S."/>
            <person name="Young G."/>
            <person name="Yu Q."/>
            <person name="Zembek L."/>
            <person name="Zhong D."/>
            <person name="Zimmer A."/>
            <person name="Zwirko Z."/>
            <person name="Jaffe D.B."/>
            <person name="Alvarez P."/>
            <person name="Brockman W."/>
            <person name="Butler J."/>
            <person name="Chin C."/>
            <person name="Gnerre S."/>
            <person name="Grabherr M."/>
            <person name="Kleber M."/>
            <person name="Mauceli E."/>
            <person name="MacCallum I."/>
        </authorList>
    </citation>
    <scope>NUCLEOTIDE SEQUENCE [LARGE SCALE GENOMIC DNA]</scope>
    <source>
        <strain evidence="3">Tai18E2 / Tucson 14021-0261.01</strain>
    </source>
</reference>
<dbReference type="OMA" id="CELCEFS"/>
<gene>
    <name evidence="2" type="primary">Dyak\GE13952</name>
    <name evidence="2" type="synonym">dyak_GLEANR_14117</name>
    <name evidence="2" type="synonym">GE13952</name>
    <name evidence="2" type="ORF">Dyak_GE13952</name>
</gene>
<name>B4P517_DROYA</name>
<sequence length="526" mass="61261">MWSVRRGIASATAEGLRKLSPNLGQYSYPLQSWCHPALHSTNFVKKLEATRNYLRITEEPELPNLVKVYEQLYRGCHKIPVGSTKLRKSALNDPPKKFRQQNDLQKNPGNILNLAFNNLASKSNSTISGSKRPQRHFMNLTDPKISNPQKNFKSKNIREAAGSNIPKIDSPLLKLPQARYVHKILKNSNAKSTTSTAKIKTKTKAKNYSKTSQPRRLSRKKFLKNFNSVDEFLENLRTSKLRNFKYSSPFSTGSLGSRTKNRSQRNTVTNDENDTTTTQDNTKQETDFERSSMTPWDQVFSMSWLPKLERNFLSPGPTDLYDFGPLDIQSYVKDFQSTHSIQPYVKAPSSSAEKPRTKRVRIKEKKLNLQRAPRRQFKKKFCVTGSCKRPNCFAKPYKYHLFRFEICPRKRRTRKKTVSCQTEVNRNRCELCDFSRPKNEPDEPFMIEMKRRQDREQLKKYYLKMAEREIQYSTDTEPKSFAKSRTSCNDNVGKMRHELKKCLVTLNLCGSLVEHWLQLSRCKRRI</sequence>
<dbReference type="PhylomeDB" id="B4P517"/>
<dbReference type="AlphaFoldDB" id="B4P517"/>
<organism evidence="2 3">
    <name type="scientific">Drosophila yakuba</name>
    <name type="common">Fruit fly</name>
    <dbReference type="NCBI Taxonomy" id="7245"/>
    <lineage>
        <taxon>Eukaryota</taxon>
        <taxon>Metazoa</taxon>
        <taxon>Ecdysozoa</taxon>
        <taxon>Arthropoda</taxon>
        <taxon>Hexapoda</taxon>
        <taxon>Insecta</taxon>
        <taxon>Pterygota</taxon>
        <taxon>Neoptera</taxon>
        <taxon>Endopterygota</taxon>
        <taxon>Diptera</taxon>
        <taxon>Brachycera</taxon>
        <taxon>Muscomorpha</taxon>
        <taxon>Ephydroidea</taxon>
        <taxon>Drosophilidae</taxon>
        <taxon>Drosophila</taxon>
        <taxon>Sophophora</taxon>
    </lineage>
</organism>
<dbReference type="Proteomes" id="UP000002282">
    <property type="component" value="Chromosome 2R"/>
</dbReference>
<keyword evidence="3" id="KW-1185">Reference proteome</keyword>
<evidence type="ECO:0000313" key="2">
    <source>
        <dbReference type="EMBL" id="EDW91718.1"/>
    </source>
</evidence>
<feature type="region of interest" description="Disordered" evidence="1">
    <location>
        <begin position="251"/>
        <end position="291"/>
    </location>
</feature>
<dbReference type="KEGG" id="dya:Dyak_GE13952"/>
<dbReference type="OrthoDB" id="7872810at2759"/>
<dbReference type="HOGENOM" id="CLU_518045_0_0_1"/>
<feature type="compositionally biased region" description="Low complexity" evidence="1">
    <location>
        <begin position="266"/>
        <end position="281"/>
    </location>
</feature>
<evidence type="ECO:0000256" key="1">
    <source>
        <dbReference type="SAM" id="MobiDB-lite"/>
    </source>
</evidence>
<accession>B4P517</accession>
<reference evidence="2 3" key="2">
    <citation type="journal article" date="2007" name="PLoS Biol.">
        <title>Principles of genome evolution in the Drosophila melanogaster species group.</title>
        <authorList>
            <person name="Ranz J.M."/>
            <person name="Maurin D."/>
            <person name="Chan Y.S."/>
            <person name="von Grotthuss M."/>
            <person name="Hillier L.W."/>
            <person name="Roote J."/>
            <person name="Ashburner M."/>
            <person name="Bergman C.M."/>
        </authorList>
    </citation>
    <scope>NUCLEOTIDE SEQUENCE [LARGE SCALE GENOMIC DNA]</scope>
    <source>
        <strain evidence="3">Tai18E2 / Tucson 14021-0261.01</strain>
    </source>
</reference>
<proteinExistence type="predicted"/>
<dbReference type="EMBL" id="CM000158">
    <property type="protein sequence ID" value="EDW91718.1"/>
    <property type="molecule type" value="Genomic_DNA"/>
</dbReference>